<comment type="similarity">
    <text evidence="2">Belongs to the ABC transporter superfamily.</text>
</comment>
<dbReference type="Proteomes" id="UP000654993">
    <property type="component" value="Unassembled WGS sequence"/>
</dbReference>
<evidence type="ECO:0000313" key="10">
    <source>
        <dbReference type="EMBL" id="GFR39463.1"/>
    </source>
</evidence>
<keyword evidence="7" id="KW-1278">Translocase</keyword>
<organism evidence="10 11">
    <name type="scientific">Insulibacter thermoxylanivorax</name>
    <dbReference type="NCBI Taxonomy" id="2749268"/>
    <lineage>
        <taxon>Bacteria</taxon>
        <taxon>Bacillati</taxon>
        <taxon>Bacillota</taxon>
        <taxon>Bacilli</taxon>
        <taxon>Bacillales</taxon>
        <taxon>Paenibacillaceae</taxon>
        <taxon>Insulibacter</taxon>
    </lineage>
</organism>
<evidence type="ECO:0000256" key="1">
    <source>
        <dbReference type="ARBA" id="ARBA00004202"/>
    </source>
</evidence>
<keyword evidence="5" id="KW-0547">Nucleotide-binding</keyword>
<dbReference type="Pfam" id="PF00005">
    <property type="entry name" value="ABC_tran"/>
    <property type="match status" value="1"/>
</dbReference>
<dbReference type="RefSeq" id="WP_242457595.1">
    <property type="nucleotide sequence ID" value="NZ_BMAQ01000048.1"/>
</dbReference>
<dbReference type="InterPro" id="IPR027417">
    <property type="entry name" value="P-loop_NTPase"/>
</dbReference>
<keyword evidence="11" id="KW-1185">Reference proteome</keyword>
<evidence type="ECO:0000256" key="6">
    <source>
        <dbReference type="ARBA" id="ARBA00022840"/>
    </source>
</evidence>
<dbReference type="InterPro" id="IPR015856">
    <property type="entry name" value="ABC_transpr_CbiO/EcfA_su"/>
</dbReference>
<dbReference type="SMART" id="SM00382">
    <property type="entry name" value="AAA"/>
    <property type="match status" value="1"/>
</dbReference>
<dbReference type="PROSITE" id="PS50893">
    <property type="entry name" value="ABC_TRANSPORTER_2"/>
    <property type="match status" value="1"/>
</dbReference>
<comment type="subcellular location">
    <subcellularLocation>
        <location evidence="1">Cell membrane</location>
        <topology evidence="1">Peripheral membrane protein</topology>
    </subcellularLocation>
</comment>
<feature type="domain" description="ABC transporter" evidence="9">
    <location>
        <begin position="3"/>
        <end position="247"/>
    </location>
</feature>
<comment type="caution">
    <text evidence="10">The sequence shown here is derived from an EMBL/GenBank/DDBJ whole genome shotgun (WGS) entry which is preliminary data.</text>
</comment>
<sequence>MQITLTDVSVDYRSGPLRTPNVLHAVSAAVRSGSYTAVVGHAGSGKSTLLKVLSGLLLPRSGTVQIGDQVIRGGVTSKQDWQRIRHKIGLVFQYPETQLFAETVEQDICFGPLNMGVSLAEAKSLARELIIRVGLDPALLHASPYSLSGGQKRRTALAGILAMKPEVLLLDEPGAGLDPEGKMHILDLIHDWHQTYEATTILATQDIDDAVRYAEELIIMAEGRIVMQGSARELLSDPERLTSLQVELPRARRLQLRIEAALRTKLPRVCLTAEELADTLYEAGFA</sequence>
<name>A0A916QHB8_9BACL</name>
<reference evidence="10" key="2">
    <citation type="journal article" date="2021" name="Data Brief">
        <title>Draft genome sequence data of the facultative, thermophilic, xylanolytic bacterium Paenibacillus sp. strain DA-C8.</title>
        <authorList>
            <person name="Chhe C."/>
            <person name="Uke A."/>
            <person name="Baramee S."/>
            <person name="Ungkulpasvich U."/>
            <person name="Tachaapaikoon C."/>
            <person name="Pason P."/>
            <person name="Waeonukul R."/>
            <person name="Ratanakhanokchai K."/>
            <person name="Kosugi A."/>
        </authorList>
    </citation>
    <scope>NUCLEOTIDE SEQUENCE</scope>
    <source>
        <strain evidence="10">DA-C8</strain>
    </source>
</reference>
<dbReference type="GO" id="GO:0016887">
    <property type="term" value="F:ATP hydrolysis activity"/>
    <property type="evidence" value="ECO:0007669"/>
    <property type="project" value="InterPro"/>
</dbReference>
<dbReference type="InterPro" id="IPR003593">
    <property type="entry name" value="AAA+_ATPase"/>
</dbReference>
<dbReference type="GO" id="GO:0043190">
    <property type="term" value="C:ATP-binding cassette (ABC) transporter complex"/>
    <property type="evidence" value="ECO:0007669"/>
    <property type="project" value="TreeGrafter"/>
</dbReference>
<dbReference type="PANTHER" id="PTHR43553">
    <property type="entry name" value="HEAVY METAL TRANSPORTER"/>
    <property type="match status" value="1"/>
</dbReference>
<reference evidence="10" key="1">
    <citation type="submission" date="2020-08" db="EMBL/GenBank/DDBJ databases">
        <authorList>
            <person name="Uke A."/>
            <person name="Chhe C."/>
            <person name="Baramee S."/>
            <person name="Kosugi A."/>
        </authorList>
    </citation>
    <scope>NUCLEOTIDE SEQUENCE</scope>
    <source>
        <strain evidence="10">DA-C8</strain>
    </source>
</reference>
<dbReference type="GO" id="GO:0005524">
    <property type="term" value="F:ATP binding"/>
    <property type="evidence" value="ECO:0007669"/>
    <property type="project" value="UniProtKB-KW"/>
</dbReference>
<dbReference type="EMBL" id="BMAQ01000048">
    <property type="protein sequence ID" value="GFR39463.1"/>
    <property type="molecule type" value="Genomic_DNA"/>
</dbReference>
<evidence type="ECO:0000256" key="7">
    <source>
        <dbReference type="ARBA" id="ARBA00022967"/>
    </source>
</evidence>
<evidence type="ECO:0000256" key="2">
    <source>
        <dbReference type="ARBA" id="ARBA00005417"/>
    </source>
</evidence>
<keyword evidence="4" id="KW-1003">Cell membrane</keyword>
<keyword evidence="6 10" id="KW-0067">ATP-binding</keyword>
<evidence type="ECO:0000256" key="4">
    <source>
        <dbReference type="ARBA" id="ARBA00022475"/>
    </source>
</evidence>
<keyword evidence="8" id="KW-0472">Membrane</keyword>
<dbReference type="Gene3D" id="3.40.50.300">
    <property type="entry name" value="P-loop containing nucleotide triphosphate hydrolases"/>
    <property type="match status" value="1"/>
</dbReference>
<dbReference type="PANTHER" id="PTHR43553:SF27">
    <property type="entry name" value="ENERGY-COUPLING FACTOR TRANSPORTER ATP-BINDING PROTEIN ECFA2"/>
    <property type="match status" value="1"/>
</dbReference>
<dbReference type="GO" id="GO:0042626">
    <property type="term" value="F:ATPase-coupled transmembrane transporter activity"/>
    <property type="evidence" value="ECO:0007669"/>
    <property type="project" value="TreeGrafter"/>
</dbReference>
<dbReference type="AlphaFoldDB" id="A0A916QHB8"/>
<evidence type="ECO:0000313" key="11">
    <source>
        <dbReference type="Proteomes" id="UP000654993"/>
    </source>
</evidence>
<evidence type="ECO:0000256" key="5">
    <source>
        <dbReference type="ARBA" id="ARBA00022741"/>
    </source>
</evidence>
<dbReference type="InterPro" id="IPR050095">
    <property type="entry name" value="ECF_ABC_transporter_ATP-bd"/>
</dbReference>
<dbReference type="GO" id="GO:0015087">
    <property type="term" value="F:cobalt ion transmembrane transporter activity"/>
    <property type="evidence" value="ECO:0007669"/>
    <property type="project" value="UniProtKB-ARBA"/>
</dbReference>
<accession>A0A916QHB8</accession>
<proteinExistence type="inferred from homology"/>
<evidence type="ECO:0000256" key="3">
    <source>
        <dbReference type="ARBA" id="ARBA00022448"/>
    </source>
</evidence>
<dbReference type="FunFam" id="3.40.50.300:FF:000224">
    <property type="entry name" value="Energy-coupling factor transporter ATP-binding protein EcfA"/>
    <property type="match status" value="1"/>
</dbReference>
<dbReference type="SUPFAM" id="SSF52540">
    <property type="entry name" value="P-loop containing nucleoside triphosphate hydrolases"/>
    <property type="match status" value="1"/>
</dbReference>
<evidence type="ECO:0000256" key="8">
    <source>
        <dbReference type="ARBA" id="ARBA00023136"/>
    </source>
</evidence>
<keyword evidence="3" id="KW-0813">Transport</keyword>
<gene>
    <name evidence="10" type="primary">ecfA2_2</name>
    <name evidence="10" type="ORF">PRECH8_27590</name>
</gene>
<dbReference type="InterPro" id="IPR003439">
    <property type="entry name" value="ABC_transporter-like_ATP-bd"/>
</dbReference>
<evidence type="ECO:0000259" key="9">
    <source>
        <dbReference type="PROSITE" id="PS50893"/>
    </source>
</evidence>
<dbReference type="CDD" id="cd03225">
    <property type="entry name" value="ABC_cobalt_CbiO_domain1"/>
    <property type="match status" value="1"/>
</dbReference>
<protein>
    <submittedName>
        <fullName evidence="10">Energy-coupling factor transporter ATP-binding protein EcfA2</fullName>
    </submittedName>
</protein>